<gene>
    <name evidence="2" type="ORF">GCM10009564_10860</name>
</gene>
<reference evidence="2 3" key="1">
    <citation type="journal article" date="2019" name="Int. J. Syst. Evol. Microbiol.">
        <title>The Global Catalogue of Microorganisms (GCM) 10K type strain sequencing project: providing services to taxonomists for standard genome sequencing and annotation.</title>
        <authorList>
            <consortium name="The Broad Institute Genomics Platform"/>
            <consortium name="The Broad Institute Genome Sequencing Center for Infectious Disease"/>
            <person name="Wu L."/>
            <person name="Ma J."/>
        </authorList>
    </citation>
    <scope>NUCLEOTIDE SEQUENCE [LARGE SCALE GENOMIC DNA]</scope>
    <source>
        <strain evidence="2 3">JCM 11269</strain>
    </source>
</reference>
<dbReference type="Proteomes" id="UP001501072">
    <property type="component" value="Unassembled WGS sequence"/>
</dbReference>
<sequence length="82" mass="8576">MTLDGVPAVQVLRRGSWPVFSRFPVPLGAAGLMLLFPEDGGEQAPPVGAVVLEERRPAASPEAVSTPGSTRRPVNALAPFRG</sequence>
<feature type="region of interest" description="Disordered" evidence="1">
    <location>
        <begin position="58"/>
        <end position="82"/>
    </location>
</feature>
<comment type="caution">
    <text evidence="2">The sequence shown here is derived from an EMBL/GenBank/DDBJ whole genome shotgun (WGS) entry which is preliminary data.</text>
</comment>
<name>A0ABN1SVG2_9ACTN</name>
<evidence type="ECO:0000256" key="1">
    <source>
        <dbReference type="SAM" id="MobiDB-lite"/>
    </source>
</evidence>
<proteinExistence type="predicted"/>
<evidence type="ECO:0000313" key="2">
    <source>
        <dbReference type="EMBL" id="GAA1005622.1"/>
    </source>
</evidence>
<organism evidence="2 3">
    <name type="scientific">Streptomyces thermogriseus</name>
    <dbReference type="NCBI Taxonomy" id="75292"/>
    <lineage>
        <taxon>Bacteria</taxon>
        <taxon>Bacillati</taxon>
        <taxon>Actinomycetota</taxon>
        <taxon>Actinomycetes</taxon>
        <taxon>Kitasatosporales</taxon>
        <taxon>Streptomycetaceae</taxon>
        <taxon>Streptomyces</taxon>
    </lineage>
</organism>
<keyword evidence="3" id="KW-1185">Reference proteome</keyword>
<protein>
    <submittedName>
        <fullName evidence="2">Uncharacterized protein</fullName>
    </submittedName>
</protein>
<dbReference type="EMBL" id="BAAAHU010000006">
    <property type="protein sequence ID" value="GAA1005622.1"/>
    <property type="molecule type" value="Genomic_DNA"/>
</dbReference>
<accession>A0ABN1SVG2</accession>
<dbReference type="RefSeq" id="WP_067395503.1">
    <property type="nucleotide sequence ID" value="NZ_BAAAHU010000006.1"/>
</dbReference>
<evidence type="ECO:0000313" key="3">
    <source>
        <dbReference type="Proteomes" id="UP001501072"/>
    </source>
</evidence>